<keyword evidence="7" id="KW-0479">Metal-binding</keyword>
<dbReference type="GO" id="GO:0016780">
    <property type="term" value="F:phosphotransferase activity, for other substituted phosphate groups"/>
    <property type="evidence" value="ECO:0007669"/>
    <property type="project" value="InterPro"/>
</dbReference>
<feature type="transmembrane region" description="Helical" evidence="8">
    <location>
        <begin position="35"/>
        <end position="53"/>
    </location>
</feature>
<evidence type="ECO:0000313" key="9">
    <source>
        <dbReference type="EMBL" id="KOO50076.1"/>
    </source>
</evidence>
<gene>
    <name evidence="9" type="ORF">AMD00_09635</name>
</gene>
<dbReference type="GO" id="GO:0009103">
    <property type="term" value="P:lipopolysaccharide biosynthetic process"/>
    <property type="evidence" value="ECO:0007669"/>
    <property type="project" value="TreeGrafter"/>
</dbReference>
<organism evidence="9 10">
    <name type="scientific">Viridibacillus arvi</name>
    <dbReference type="NCBI Taxonomy" id="263475"/>
    <lineage>
        <taxon>Bacteria</taxon>
        <taxon>Bacillati</taxon>
        <taxon>Bacillota</taxon>
        <taxon>Bacilli</taxon>
        <taxon>Bacillales</taxon>
        <taxon>Caryophanaceae</taxon>
        <taxon>Viridibacillus</taxon>
    </lineage>
</organism>
<dbReference type="Proteomes" id="UP000036867">
    <property type="component" value="Unassembled WGS sequence"/>
</dbReference>
<accession>A0A0M0LGI3</accession>
<keyword evidence="4 8" id="KW-0812">Transmembrane</keyword>
<evidence type="ECO:0000313" key="10">
    <source>
        <dbReference type="Proteomes" id="UP000036867"/>
    </source>
</evidence>
<feature type="binding site" evidence="7">
    <location>
        <position position="85"/>
    </location>
    <ligand>
        <name>Mg(2+)</name>
        <dbReference type="ChEBI" id="CHEBI:18420"/>
    </ligand>
</feature>
<evidence type="ECO:0000256" key="3">
    <source>
        <dbReference type="ARBA" id="ARBA00022679"/>
    </source>
</evidence>
<reference evidence="10" key="1">
    <citation type="submission" date="2015-08" db="EMBL/GenBank/DDBJ databases">
        <title>Fjat-10028 dsm 16317.</title>
        <authorList>
            <person name="Liu B."/>
            <person name="Wang J."/>
            <person name="Zhu Y."/>
            <person name="Liu G."/>
            <person name="Chen Q."/>
            <person name="Chen Z."/>
            <person name="Lan J."/>
            <person name="Che J."/>
            <person name="Ge C."/>
            <person name="Shi H."/>
            <person name="Pan Z."/>
            <person name="Liu X."/>
        </authorList>
    </citation>
    <scope>NUCLEOTIDE SEQUENCE [LARGE SCALE GENOMIC DNA]</scope>
    <source>
        <strain evidence="10">DSM 16317</strain>
    </source>
</reference>
<dbReference type="Pfam" id="PF00953">
    <property type="entry name" value="Glycos_transf_4"/>
    <property type="match status" value="1"/>
</dbReference>
<dbReference type="STRING" id="263475.AMD00_09635"/>
<evidence type="ECO:0000256" key="4">
    <source>
        <dbReference type="ARBA" id="ARBA00022692"/>
    </source>
</evidence>
<keyword evidence="6 8" id="KW-0472">Membrane</keyword>
<keyword evidence="10" id="KW-1185">Reference proteome</keyword>
<evidence type="ECO:0008006" key="11">
    <source>
        <dbReference type="Google" id="ProtNLM"/>
    </source>
</evidence>
<feature type="transmembrane region" description="Helical" evidence="8">
    <location>
        <begin position="12"/>
        <end position="28"/>
    </location>
</feature>
<dbReference type="GO" id="GO:0044038">
    <property type="term" value="P:cell wall macromolecule biosynthetic process"/>
    <property type="evidence" value="ECO:0007669"/>
    <property type="project" value="TreeGrafter"/>
</dbReference>
<dbReference type="InterPro" id="IPR000715">
    <property type="entry name" value="Glycosyl_transferase_4"/>
</dbReference>
<dbReference type="AlphaFoldDB" id="A0A0M0LGI3"/>
<keyword evidence="5 8" id="KW-1133">Transmembrane helix</keyword>
<feature type="transmembrane region" description="Helical" evidence="8">
    <location>
        <begin position="169"/>
        <end position="188"/>
    </location>
</feature>
<feature type="transmembrane region" description="Helical" evidence="8">
    <location>
        <begin position="116"/>
        <end position="134"/>
    </location>
</feature>
<evidence type="ECO:0000256" key="8">
    <source>
        <dbReference type="SAM" id="Phobius"/>
    </source>
</evidence>
<keyword evidence="2" id="KW-1003">Cell membrane</keyword>
<evidence type="ECO:0000256" key="1">
    <source>
        <dbReference type="ARBA" id="ARBA00004651"/>
    </source>
</evidence>
<evidence type="ECO:0000256" key="7">
    <source>
        <dbReference type="PIRSR" id="PIRSR600715-1"/>
    </source>
</evidence>
<dbReference type="OrthoDB" id="2731902at2"/>
<feature type="transmembrane region" description="Helical" evidence="8">
    <location>
        <begin position="92"/>
        <end position="110"/>
    </location>
</feature>
<protein>
    <recommendedName>
        <fullName evidence="11">UDP-N-acetylmuramyl pentapeptide phosphotransferase</fullName>
    </recommendedName>
</protein>
<keyword evidence="3" id="KW-0808">Transferase</keyword>
<feature type="transmembrane region" description="Helical" evidence="8">
    <location>
        <begin position="200"/>
        <end position="233"/>
    </location>
</feature>
<evidence type="ECO:0000256" key="2">
    <source>
        <dbReference type="ARBA" id="ARBA00022475"/>
    </source>
</evidence>
<proteinExistence type="predicted"/>
<dbReference type="PANTHER" id="PTHR22926">
    <property type="entry name" value="PHOSPHO-N-ACETYLMURAMOYL-PENTAPEPTIDE-TRANSFERASE"/>
    <property type="match status" value="1"/>
</dbReference>
<comment type="caution">
    <text evidence="9">The sequence shown here is derived from an EMBL/GenBank/DDBJ whole genome shotgun (WGS) entry which is preliminary data.</text>
</comment>
<feature type="transmembrane region" description="Helical" evidence="8">
    <location>
        <begin position="146"/>
        <end position="163"/>
    </location>
</feature>
<dbReference type="PANTHER" id="PTHR22926:SF3">
    <property type="entry name" value="UNDECAPRENYL-PHOSPHATE ALPHA-N-ACETYLGLUCOSAMINYL 1-PHOSPHATE TRANSFERASE"/>
    <property type="match status" value="1"/>
</dbReference>
<dbReference type="EMBL" id="LILB01000005">
    <property type="protein sequence ID" value="KOO50076.1"/>
    <property type="molecule type" value="Genomic_DNA"/>
</dbReference>
<comment type="cofactor">
    <cofactor evidence="7">
        <name>Mg(2+)</name>
        <dbReference type="ChEBI" id="CHEBI:18420"/>
    </cofactor>
</comment>
<keyword evidence="7" id="KW-0460">Magnesium</keyword>
<feature type="transmembrane region" description="Helical" evidence="8">
    <location>
        <begin position="59"/>
        <end position="80"/>
    </location>
</feature>
<evidence type="ECO:0000256" key="5">
    <source>
        <dbReference type="ARBA" id="ARBA00022989"/>
    </source>
</evidence>
<comment type="subcellular location">
    <subcellularLocation>
        <location evidence="1">Cell membrane</location>
        <topology evidence="1">Multi-pass membrane protein</topology>
    </subcellularLocation>
</comment>
<sequence>MIIVNEQVNYTIPIIISASLIVITSILVQNFKLSNIWTLLTQILAALVVILIGRVEISFINHIELGYLTIPFTLLFIVCFTNTTNIEKSPDGLLTSLSIITLLTLSIIAFLQGDSFAATTGLLLIVSTLGFLLHSSISSKVDIGKTGTILLGFMIAILSLFLVKTSILAIYVPLFTLAVPIALYYYFIQYKFTNKQSTIICCTVAILLCIPVFLFSNLALWCFIIGLTMIIVISQFSHKYRFI</sequence>
<dbReference type="GO" id="GO:0046872">
    <property type="term" value="F:metal ion binding"/>
    <property type="evidence" value="ECO:0007669"/>
    <property type="project" value="UniProtKB-KW"/>
</dbReference>
<evidence type="ECO:0000256" key="6">
    <source>
        <dbReference type="ARBA" id="ARBA00023136"/>
    </source>
</evidence>
<dbReference type="GO" id="GO:0071555">
    <property type="term" value="P:cell wall organization"/>
    <property type="evidence" value="ECO:0007669"/>
    <property type="project" value="TreeGrafter"/>
</dbReference>
<name>A0A0M0LGI3_9BACL</name>
<dbReference type="GO" id="GO:0005886">
    <property type="term" value="C:plasma membrane"/>
    <property type="evidence" value="ECO:0007669"/>
    <property type="project" value="UniProtKB-SubCell"/>
</dbReference>